<accession>A0ACD3A4T5</accession>
<proteinExistence type="predicted"/>
<keyword evidence="2" id="KW-1185">Reference proteome</keyword>
<gene>
    <name evidence="1" type="ORF">BDN72DRAFT_850398</name>
</gene>
<reference evidence="1 2" key="1">
    <citation type="journal article" date="2019" name="Nat. Ecol. Evol.">
        <title>Megaphylogeny resolves global patterns of mushroom evolution.</title>
        <authorList>
            <person name="Varga T."/>
            <person name="Krizsan K."/>
            <person name="Foldi C."/>
            <person name="Dima B."/>
            <person name="Sanchez-Garcia M."/>
            <person name="Sanchez-Ramirez S."/>
            <person name="Szollosi G.J."/>
            <person name="Szarkandi J.G."/>
            <person name="Papp V."/>
            <person name="Albert L."/>
            <person name="Andreopoulos W."/>
            <person name="Angelini C."/>
            <person name="Antonin V."/>
            <person name="Barry K.W."/>
            <person name="Bougher N.L."/>
            <person name="Buchanan P."/>
            <person name="Buyck B."/>
            <person name="Bense V."/>
            <person name="Catcheside P."/>
            <person name="Chovatia M."/>
            <person name="Cooper J."/>
            <person name="Damon W."/>
            <person name="Desjardin D."/>
            <person name="Finy P."/>
            <person name="Geml J."/>
            <person name="Haridas S."/>
            <person name="Hughes K."/>
            <person name="Justo A."/>
            <person name="Karasinski D."/>
            <person name="Kautmanova I."/>
            <person name="Kiss B."/>
            <person name="Kocsube S."/>
            <person name="Kotiranta H."/>
            <person name="LaButti K.M."/>
            <person name="Lechner B.E."/>
            <person name="Liimatainen K."/>
            <person name="Lipzen A."/>
            <person name="Lukacs Z."/>
            <person name="Mihaltcheva S."/>
            <person name="Morgado L.N."/>
            <person name="Niskanen T."/>
            <person name="Noordeloos M.E."/>
            <person name="Ohm R.A."/>
            <person name="Ortiz-Santana B."/>
            <person name="Ovrebo C."/>
            <person name="Racz N."/>
            <person name="Riley R."/>
            <person name="Savchenko A."/>
            <person name="Shiryaev A."/>
            <person name="Soop K."/>
            <person name="Spirin V."/>
            <person name="Szebenyi C."/>
            <person name="Tomsovsky M."/>
            <person name="Tulloss R.E."/>
            <person name="Uehling J."/>
            <person name="Grigoriev I.V."/>
            <person name="Vagvolgyi C."/>
            <person name="Papp T."/>
            <person name="Martin F.M."/>
            <person name="Miettinen O."/>
            <person name="Hibbett D.S."/>
            <person name="Nagy L.G."/>
        </authorList>
    </citation>
    <scope>NUCLEOTIDE SEQUENCE [LARGE SCALE GENOMIC DNA]</scope>
    <source>
        <strain evidence="1 2">NL-1719</strain>
    </source>
</reference>
<sequence>MLAFFNLGATASAWAFLVEDGITRTLKSRALPMSRDDRYQRRCSDIQRFSIEHAGANSSQTASCSTQTHSG</sequence>
<dbReference type="EMBL" id="ML208753">
    <property type="protein sequence ID" value="TFK60612.1"/>
    <property type="molecule type" value="Genomic_DNA"/>
</dbReference>
<evidence type="ECO:0000313" key="2">
    <source>
        <dbReference type="Proteomes" id="UP000308600"/>
    </source>
</evidence>
<evidence type="ECO:0000313" key="1">
    <source>
        <dbReference type="EMBL" id="TFK60612.1"/>
    </source>
</evidence>
<dbReference type="Proteomes" id="UP000308600">
    <property type="component" value="Unassembled WGS sequence"/>
</dbReference>
<name>A0ACD3A4T5_9AGAR</name>
<organism evidence="1 2">
    <name type="scientific">Pluteus cervinus</name>
    <dbReference type="NCBI Taxonomy" id="181527"/>
    <lineage>
        <taxon>Eukaryota</taxon>
        <taxon>Fungi</taxon>
        <taxon>Dikarya</taxon>
        <taxon>Basidiomycota</taxon>
        <taxon>Agaricomycotina</taxon>
        <taxon>Agaricomycetes</taxon>
        <taxon>Agaricomycetidae</taxon>
        <taxon>Agaricales</taxon>
        <taxon>Pluteineae</taxon>
        <taxon>Pluteaceae</taxon>
        <taxon>Pluteus</taxon>
    </lineage>
</organism>
<protein>
    <submittedName>
        <fullName evidence="1">Uncharacterized protein</fullName>
    </submittedName>
</protein>